<dbReference type="InterPro" id="IPR050549">
    <property type="entry name" value="MFS_Trehalose_Transporter"/>
</dbReference>
<protein>
    <submittedName>
        <fullName evidence="8">Putative ERD6-like transporter</fullName>
    </submittedName>
</protein>
<keyword evidence="3" id="KW-0813">Transport</keyword>
<evidence type="ECO:0000256" key="3">
    <source>
        <dbReference type="ARBA" id="ARBA00022597"/>
    </source>
</evidence>
<evidence type="ECO:0000256" key="4">
    <source>
        <dbReference type="ARBA" id="ARBA00022692"/>
    </source>
</evidence>
<reference evidence="8" key="1">
    <citation type="submission" date="2010-09" db="EMBL/GenBank/DDBJ databases">
        <title>The Vitis vinifera sugar transporter gene family: phylogenetic overview and macroarray expression profiling.</title>
        <authorList>
            <person name="Afoufa-Bastien D."/>
            <person name="Medici A."/>
            <person name="Jeauffre J."/>
            <person name="Coutos-Thevenot P."/>
            <person name="Lemoine R."/>
            <person name="Atanassova R."/>
            <person name="Laloi M."/>
        </authorList>
    </citation>
    <scope>NUCLEOTIDE SEQUENCE</scope>
</reference>
<evidence type="ECO:0000256" key="1">
    <source>
        <dbReference type="ARBA" id="ARBA00004370"/>
    </source>
</evidence>
<organism evidence="8">
    <name type="scientific">Vitis vinifera</name>
    <name type="common">Grape</name>
    <dbReference type="NCBI Taxonomy" id="29760"/>
    <lineage>
        <taxon>Eukaryota</taxon>
        <taxon>Viridiplantae</taxon>
        <taxon>Streptophyta</taxon>
        <taxon>Embryophyta</taxon>
        <taxon>Tracheophyta</taxon>
        <taxon>Spermatophyta</taxon>
        <taxon>Magnoliopsida</taxon>
        <taxon>eudicotyledons</taxon>
        <taxon>Gunneridae</taxon>
        <taxon>Pentapetalae</taxon>
        <taxon>rosids</taxon>
        <taxon>Vitales</taxon>
        <taxon>Vitaceae</taxon>
        <taxon>Viteae</taxon>
        <taxon>Vitis</taxon>
    </lineage>
</organism>
<evidence type="ECO:0000256" key="2">
    <source>
        <dbReference type="ARBA" id="ARBA00010992"/>
    </source>
</evidence>
<comment type="similarity">
    <text evidence="2">Belongs to the major facilitator superfamily. Sugar transporter (TC 2.A.1.1) family.</text>
</comment>
<dbReference type="PANTHER" id="PTHR48021:SF25">
    <property type="entry name" value="SUGAR TRANSPORTER ERD6-LIKE 5"/>
    <property type="match status" value="1"/>
</dbReference>
<gene>
    <name evidence="8" type="ORF">GSVIVT00006083001</name>
</gene>
<feature type="transmembrane region" description="Helical" evidence="7">
    <location>
        <begin position="70"/>
        <end position="92"/>
    </location>
</feature>
<dbReference type="PANTHER" id="PTHR48021">
    <property type="match status" value="1"/>
</dbReference>
<feature type="non-terminal residue" evidence="8">
    <location>
        <position position="240"/>
    </location>
</feature>
<keyword evidence="3" id="KW-0762">Sugar transport</keyword>
<dbReference type="InterPro" id="IPR005828">
    <property type="entry name" value="MFS_sugar_transport-like"/>
</dbReference>
<name>E3VWW7_VITVI</name>
<dbReference type="AlphaFoldDB" id="E3VWW7"/>
<evidence type="ECO:0000256" key="5">
    <source>
        <dbReference type="ARBA" id="ARBA00022989"/>
    </source>
</evidence>
<feature type="transmembrane region" description="Helical" evidence="7">
    <location>
        <begin position="104"/>
        <end position="127"/>
    </location>
</feature>
<dbReference type="GO" id="GO:0022857">
    <property type="term" value="F:transmembrane transporter activity"/>
    <property type="evidence" value="ECO:0007669"/>
    <property type="project" value="InterPro"/>
</dbReference>
<evidence type="ECO:0000256" key="7">
    <source>
        <dbReference type="SAM" id="Phobius"/>
    </source>
</evidence>
<dbReference type="GO" id="GO:0016020">
    <property type="term" value="C:membrane"/>
    <property type="evidence" value="ECO:0007669"/>
    <property type="project" value="UniProtKB-SubCell"/>
</dbReference>
<keyword evidence="5 7" id="KW-1133">Transmembrane helix</keyword>
<proteinExistence type="inferred from homology"/>
<keyword evidence="6 7" id="KW-0472">Membrane</keyword>
<keyword evidence="4 7" id="KW-0812">Transmembrane</keyword>
<dbReference type="SUPFAM" id="SSF103473">
    <property type="entry name" value="MFS general substrate transporter"/>
    <property type="match status" value="1"/>
</dbReference>
<dbReference type="EMBL" id="HQ323292">
    <property type="protein sequence ID" value="ADP37157.1"/>
    <property type="molecule type" value="Genomic_DNA"/>
</dbReference>
<evidence type="ECO:0000256" key="6">
    <source>
        <dbReference type="ARBA" id="ARBA00023136"/>
    </source>
</evidence>
<comment type="subcellular location">
    <subcellularLocation>
        <location evidence="1">Membrane</location>
    </subcellularLocation>
</comment>
<sequence length="240" mass="26480">MESLLVEEKTNGEHCIGPNSDIGGKSSSVTAVVVFSTLVVVCGFVTYGHILGYSSPAESGLMDDQDLSVAGVGTNICFRFFLTVGGIVRAFIGGRIADLIGRRGTMWLAQIFCIMGWLAIVFTKTIQQLMLCCGLSLSFYIGTIITWPVLALIGTVPCLLQLLGLFFIPESPRWLVKLEAALWRLRGENDDIFQEAADIWDFTEAFQHHSEARILDLFQRRYAYSLTFGCGLMVLQQFSG</sequence>
<accession>E3VWW7</accession>
<feature type="transmembrane region" description="Helical" evidence="7">
    <location>
        <begin position="29"/>
        <end position="50"/>
    </location>
</feature>
<evidence type="ECO:0000313" key="8">
    <source>
        <dbReference type="EMBL" id="ADP37157.1"/>
    </source>
</evidence>
<dbReference type="Pfam" id="PF00083">
    <property type="entry name" value="Sugar_tr"/>
    <property type="match status" value="1"/>
</dbReference>
<dbReference type="Gene3D" id="1.20.1250.20">
    <property type="entry name" value="MFS general substrate transporter like domains"/>
    <property type="match status" value="2"/>
</dbReference>
<feature type="transmembrane region" description="Helical" evidence="7">
    <location>
        <begin position="139"/>
        <end position="168"/>
    </location>
</feature>
<dbReference type="InterPro" id="IPR036259">
    <property type="entry name" value="MFS_trans_sf"/>
</dbReference>